<keyword evidence="2" id="KW-0732">Signal</keyword>
<gene>
    <name evidence="3" type="ORF">E2562_019117</name>
</gene>
<accession>A0A6G1CQN2</accession>
<organism evidence="3 4">
    <name type="scientific">Oryza meyeriana var. granulata</name>
    <dbReference type="NCBI Taxonomy" id="110450"/>
    <lineage>
        <taxon>Eukaryota</taxon>
        <taxon>Viridiplantae</taxon>
        <taxon>Streptophyta</taxon>
        <taxon>Embryophyta</taxon>
        <taxon>Tracheophyta</taxon>
        <taxon>Spermatophyta</taxon>
        <taxon>Magnoliopsida</taxon>
        <taxon>Liliopsida</taxon>
        <taxon>Poales</taxon>
        <taxon>Poaceae</taxon>
        <taxon>BOP clade</taxon>
        <taxon>Oryzoideae</taxon>
        <taxon>Oryzeae</taxon>
        <taxon>Oryzinae</taxon>
        <taxon>Oryza</taxon>
        <taxon>Oryza meyeriana</taxon>
    </lineage>
</organism>
<dbReference type="OrthoDB" id="696600at2759"/>
<dbReference type="PROSITE" id="PS51257">
    <property type="entry name" value="PROKAR_LIPOPROTEIN"/>
    <property type="match status" value="1"/>
</dbReference>
<name>A0A6G1CQN2_9ORYZ</name>
<keyword evidence="1" id="KW-0812">Transmembrane</keyword>
<evidence type="ECO:0000256" key="2">
    <source>
        <dbReference type="SAM" id="SignalP"/>
    </source>
</evidence>
<evidence type="ECO:0000313" key="3">
    <source>
        <dbReference type="EMBL" id="KAF0902788.1"/>
    </source>
</evidence>
<evidence type="ECO:0000256" key="1">
    <source>
        <dbReference type="SAM" id="Phobius"/>
    </source>
</evidence>
<feature type="chain" id="PRO_5026179484" evidence="2">
    <location>
        <begin position="26"/>
        <end position="285"/>
    </location>
</feature>
<dbReference type="Proteomes" id="UP000479710">
    <property type="component" value="Unassembled WGS sequence"/>
</dbReference>
<dbReference type="AlphaFoldDB" id="A0A6G1CQN2"/>
<proteinExistence type="predicted"/>
<feature type="signal peptide" evidence="2">
    <location>
        <begin position="1"/>
        <end position="25"/>
    </location>
</feature>
<comment type="caution">
    <text evidence="3">The sequence shown here is derived from an EMBL/GenBank/DDBJ whole genome shotgun (WGS) entry which is preliminary data.</text>
</comment>
<dbReference type="EMBL" id="SPHZ02000008">
    <property type="protein sequence ID" value="KAF0902788.1"/>
    <property type="molecule type" value="Genomic_DNA"/>
</dbReference>
<reference evidence="3 4" key="1">
    <citation type="submission" date="2019-11" db="EMBL/GenBank/DDBJ databases">
        <title>Whole genome sequence of Oryza granulata.</title>
        <authorList>
            <person name="Li W."/>
        </authorList>
    </citation>
    <scope>NUCLEOTIDE SEQUENCE [LARGE SCALE GENOMIC DNA]</scope>
    <source>
        <strain evidence="4">cv. Menghai</strain>
        <tissue evidence="3">Leaf</tissue>
    </source>
</reference>
<feature type="transmembrane region" description="Helical" evidence="1">
    <location>
        <begin position="95"/>
        <end position="116"/>
    </location>
</feature>
<protein>
    <submittedName>
        <fullName evidence="3">Uncharacterized protein</fullName>
    </submittedName>
</protein>
<dbReference type="PANTHER" id="PTHR33133:SF14">
    <property type="entry name" value="OS06G0653700 PROTEIN"/>
    <property type="match status" value="1"/>
</dbReference>
<feature type="transmembrane region" description="Helical" evidence="1">
    <location>
        <begin position="45"/>
        <end position="66"/>
    </location>
</feature>
<keyword evidence="1" id="KW-1133">Transmembrane helix</keyword>
<dbReference type="PANTHER" id="PTHR33133">
    <property type="entry name" value="OS08G0107100 PROTEIN-RELATED"/>
    <property type="match status" value="1"/>
</dbReference>
<sequence>MGEEQRRSPVAAALLVLVACNLTLALSRLTPPPSAHDNAARVEPVGYLASMASSVLAVYVAASAAACHGRRRGRLFVEAVLWKVRRTWTRPAMTALYVELLTTAMASLLLTLRAFLGAATGGGAGAELLAVSGSVALVGWLGPVLFAHSDIACRMSLVVAAVEEGYEGRAAVDRAEALVTGRRARGIAIAFAAGLIEQAPSRWCGDVAPAFVVVPAVLAAKLASCYSCAAFYYQCRTRHDGKNTNILKLQGVTKCCEACWDREVSMVDEAEADAMDSVLGCFRLT</sequence>
<keyword evidence="4" id="KW-1185">Reference proteome</keyword>
<feature type="transmembrane region" description="Helical" evidence="1">
    <location>
        <begin position="128"/>
        <end position="147"/>
    </location>
</feature>
<evidence type="ECO:0000313" key="4">
    <source>
        <dbReference type="Proteomes" id="UP000479710"/>
    </source>
</evidence>
<keyword evidence="1" id="KW-0472">Membrane</keyword>